<dbReference type="Proteomes" id="UP001241056">
    <property type="component" value="Unassembled WGS sequence"/>
</dbReference>
<proteinExistence type="predicted"/>
<comment type="caution">
    <text evidence="1">The sequence shown here is derived from an EMBL/GenBank/DDBJ whole genome shotgun (WGS) entry which is preliminary data.</text>
</comment>
<gene>
    <name evidence="1" type="ORF">QEZ41_07725</name>
</gene>
<organism evidence="1 2">
    <name type="scientific">Thiopseudomonas acetoxidans</name>
    <dbReference type="NCBI Taxonomy" id="3041622"/>
    <lineage>
        <taxon>Bacteria</taxon>
        <taxon>Pseudomonadati</taxon>
        <taxon>Pseudomonadota</taxon>
        <taxon>Gammaproteobacteria</taxon>
        <taxon>Pseudomonadales</taxon>
        <taxon>Pseudomonadaceae</taxon>
        <taxon>Thiopseudomonas</taxon>
    </lineage>
</organism>
<dbReference type="Pfam" id="PF04134">
    <property type="entry name" value="DCC1-like"/>
    <property type="match status" value="1"/>
</dbReference>
<reference evidence="1 2" key="1">
    <citation type="submission" date="2023-06" db="EMBL/GenBank/DDBJ databases">
        <title>Thiopseudomonas sp. CY1220 draft genome sequence.</title>
        <authorList>
            <person name="Zhao G."/>
            <person name="An M."/>
        </authorList>
    </citation>
    <scope>NUCLEOTIDE SEQUENCE [LARGE SCALE GENOMIC DNA]</scope>
    <source>
        <strain evidence="1 2">CY1220</strain>
    </source>
</reference>
<evidence type="ECO:0000313" key="2">
    <source>
        <dbReference type="Proteomes" id="UP001241056"/>
    </source>
</evidence>
<dbReference type="PANTHER" id="PTHR33639">
    <property type="entry name" value="THIOL-DISULFIDE OXIDOREDUCTASE DCC"/>
    <property type="match status" value="1"/>
</dbReference>
<name>A0ABT7SPP8_9GAMM</name>
<protein>
    <submittedName>
        <fullName evidence="1">DCC1-like thiol-disulfide oxidoreductase family protein</fullName>
    </submittedName>
</protein>
<dbReference type="PANTHER" id="PTHR33639:SF2">
    <property type="entry name" value="DUF393 DOMAIN-CONTAINING PROTEIN"/>
    <property type="match status" value="1"/>
</dbReference>
<sequence>MLAAAVLSPNFSFCALGGVMEKHQVIIFDGACNHCNGAVNFIIKRDAQEVFKFSSMQSETAQQLMTKHGIQGLSEDSFILFKSGQCFARTNAALEITRHLGGLWFLLRVFKIVPSIIREYFYRLLARARLYL</sequence>
<dbReference type="EMBL" id="JAUCDY010000008">
    <property type="protein sequence ID" value="MDM7858165.1"/>
    <property type="molecule type" value="Genomic_DNA"/>
</dbReference>
<dbReference type="RefSeq" id="WP_289410826.1">
    <property type="nucleotide sequence ID" value="NZ_JAUCDY010000008.1"/>
</dbReference>
<dbReference type="InterPro" id="IPR007263">
    <property type="entry name" value="DCC1-like"/>
</dbReference>
<dbReference type="InterPro" id="IPR052927">
    <property type="entry name" value="DCC_oxidoreductase"/>
</dbReference>
<keyword evidence="2" id="KW-1185">Reference proteome</keyword>
<evidence type="ECO:0000313" key="1">
    <source>
        <dbReference type="EMBL" id="MDM7858165.1"/>
    </source>
</evidence>
<accession>A0ABT7SPP8</accession>